<accession>A0A495MKQ2</accession>
<protein>
    <submittedName>
        <fullName evidence="2">Putative secreted protein (Por secretion system target)</fullName>
    </submittedName>
</protein>
<dbReference type="OrthoDB" id="1273278at2"/>
<proteinExistence type="predicted"/>
<evidence type="ECO:0000256" key="1">
    <source>
        <dbReference type="ARBA" id="ARBA00022729"/>
    </source>
</evidence>
<keyword evidence="1" id="KW-0732">Signal</keyword>
<reference evidence="2 3" key="1">
    <citation type="submission" date="2018-10" db="EMBL/GenBank/DDBJ databases">
        <title>Genomic Encyclopedia of Archaeal and Bacterial Type Strains, Phase II (KMG-II): from individual species to whole genera.</title>
        <authorList>
            <person name="Goeker M."/>
        </authorList>
    </citation>
    <scope>NUCLEOTIDE SEQUENCE [LARGE SCALE GENOMIC DNA]</scope>
    <source>
        <strain evidence="2 3">DSM 29537</strain>
    </source>
</reference>
<dbReference type="AlphaFoldDB" id="A0A495MKQ2"/>
<dbReference type="RefSeq" id="WP_121375841.1">
    <property type="nucleotide sequence ID" value="NZ_RBLC01000001.1"/>
</dbReference>
<evidence type="ECO:0000313" key="2">
    <source>
        <dbReference type="EMBL" id="RKS26527.1"/>
    </source>
</evidence>
<dbReference type="Proteomes" id="UP000277579">
    <property type="component" value="Unassembled WGS sequence"/>
</dbReference>
<dbReference type="NCBIfam" id="TIGR04183">
    <property type="entry name" value="Por_Secre_tail"/>
    <property type="match status" value="1"/>
</dbReference>
<organism evidence="2 3">
    <name type="scientific">Flavobacterium endophyticum</name>
    <dbReference type="NCBI Taxonomy" id="1540163"/>
    <lineage>
        <taxon>Bacteria</taxon>
        <taxon>Pseudomonadati</taxon>
        <taxon>Bacteroidota</taxon>
        <taxon>Flavobacteriia</taxon>
        <taxon>Flavobacteriales</taxon>
        <taxon>Flavobacteriaceae</taxon>
        <taxon>Flavobacterium</taxon>
    </lineage>
</organism>
<sequence>MKNLLLVAALLLSNLFYGQLPVWVNSFDSADDMAGWTFHDLNANGNKWMQGPNIYYNGTSLAYGESGVLRFSISNVPSGNATGFATENDWVISPEIDLTSASGTITLAAYIGRQRTTHVSLGRYVYIYVSTPEKQVPELSDFQALAVDADGNQVNYPYEMVAGQGATPFPKDLTEFAESLEDISVFAGKKIYIGLWSNRISSGTTGGRNVQNINIDEIGIYATALGTKDIQNGAATKILQNPAASELVLELNPALAPEQTTVTIYTMLGQKVMAMPYAARTDVASLANGTYLITITDGTTVDRLKFIKK</sequence>
<gene>
    <name evidence="2" type="ORF">CLV94_1588</name>
</gene>
<dbReference type="InterPro" id="IPR026444">
    <property type="entry name" value="Secre_tail"/>
</dbReference>
<dbReference type="EMBL" id="RBLC01000001">
    <property type="protein sequence ID" value="RKS26527.1"/>
    <property type="molecule type" value="Genomic_DNA"/>
</dbReference>
<evidence type="ECO:0000313" key="3">
    <source>
        <dbReference type="Proteomes" id="UP000277579"/>
    </source>
</evidence>
<comment type="caution">
    <text evidence="2">The sequence shown here is derived from an EMBL/GenBank/DDBJ whole genome shotgun (WGS) entry which is preliminary data.</text>
</comment>
<name>A0A495MKQ2_9FLAO</name>
<dbReference type="NCBIfam" id="NF038128">
    <property type="entry name" value="choice_anch_J"/>
    <property type="match status" value="1"/>
</dbReference>
<keyword evidence="3" id="KW-1185">Reference proteome</keyword>
<dbReference type="Gene3D" id="2.60.120.200">
    <property type="match status" value="1"/>
</dbReference>